<evidence type="ECO:0000313" key="2">
    <source>
        <dbReference type="EMBL" id="VEH69850.1"/>
    </source>
</evidence>
<gene>
    <name evidence="1" type="ORF">J5A53_09910</name>
    <name evidence="2" type="ORF">NCTC12967_01128</name>
</gene>
<protein>
    <submittedName>
        <fullName evidence="2">Uncharacterized protein</fullName>
    </submittedName>
</protein>
<accession>A0A3S4XY31</accession>
<proteinExistence type="predicted"/>
<dbReference type="Proteomes" id="UP000273044">
    <property type="component" value="Chromosome"/>
</dbReference>
<dbReference type="GeneID" id="64406608"/>
<name>A0A3S4XY31_9ACTN</name>
<reference evidence="1" key="2">
    <citation type="submission" date="2021-03" db="EMBL/GenBank/DDBJ databases">
        <title>Human Oral Microbial Genomes.</title>
        <authorList>
            <person name="Johnston C.D."/>
            <person name="Chen T."/>
            <person name="Dewhirst F.E."/>
        </authorList>
    </citation>
    <scope>NUCLEOTIDE SEQUENCE</scope>
    <source>
        <strain evidence="1">F0714</strain>
    </source>
</reference>
<evidence type="ECO:0000313" key="3">
    <source>
        <dbReference type="Proteomes" id="UP000273044"/>
    </source>
</evidence>
<dbReference type="AlphaFoldDB" id="A0A3S4XY31"/>
<keyword evidence="3" id="KW-1185">Reference proteome</keyword>
<dbReference type="Proteomes" id="UP000677180">
    <property type="component" value="Chromosome"/>
</dbReference>
<organism evidence="2 3">
    <name type="scientific">Arachnia propionica</name>
    <dbReference type="NCBI Taxonomy" id="1750"/>
    <lineage>
        <taxon>Bacteria</taxon>
        <taxon>Bacillati</taxon>
        <taxon>Actinomycetota</taxon>
        <taxon>Actinomycetes</taxon>
        <taxon>Propionibacteriales</taxon>
        <taxon>Propionibacteriaceae</taxon>
        <taxon>Arachnia</taxon>
    </lineage>
</organism>
<sequence length="60" mass="6032">MSHVAYADNPGGAQQLVVATGRRVGGADAVASLGSGLASSAMTGQENIHDEESLVTFEEA</sequence>
<dbReference type="EMBL" id="LR134406">
    <property type="protein sequence ID" value="VEH69850.1"/>
    <property type="molecule type" value="Genomic_DNA"/>
</dbReference>
<dbReference type="EMBL" id="CP072385">
    <property type="protein sequence ID" value="QUC10122.1"/>
    <property type="molecule type" value="Genomic_DNA"/>
</dbReference>
<reference evidence="2 3" key="1">
    <citation type="submission" date="2018-12" db="EMBL/GenBank/DDBJ databases">
        <authorList>
            <consortium name="Pathogen Informatics"/>
        </authorList>
    </citation>
    <scope>NUCLEOTIDE SEQUENCE [LARGE SCALE GENOMIC DNA]</scope>
    <source>
        <strain evidence="2 3">NCTC12967</strain>
    </source>
</reference>
<evidence type="ECO:0000313" key="1">
    <source>
        <dbReference type="EMBL" id="QUC10122.1"/>
    </source>
</evidence>
<dbReference type="RefSeq" id="WP_123823772.1">
    <property type="nucleotide sequence ID" value="NZ_CAJZDL010000001.1"/>
</dbReference>